<dbReference type="Proteomes" id="UP000005435">
    <property type="component" value="Chromosome"/>
</dbReference>
<gene>
    <name evidence="7" type="ordered locus">Clocl_3947</name>
</gene>
<proteinExistence type="inferred from homology"/>
<organism evidence="7 8">
    <name type="scientific">Acetivibrio clariflavus (strain DSM 19732 / NBRC 101661 / EBR45)</name>
    <name type="common">Clostridium clariflavum</name>
    <dbReference type="NCBI Taxonomy" id="720554"/>
    <lineage>
        <taxon>Bacteria</taxon>
        <taxon>Bacillati</taxon>
        <taxon>Bacillota</taxon>
        <taxon>Clostridia</taxon>
        <taxon>Eubacteriales</taxon>
        <taxon>Oscillospiraceae</taxon>
        <taxon>Acetivibrio</taxon>
    </lineage>
</organism>
<dbReference type="PROSITE" id="PS00092">
    <property type="entry name" value="N6_MTASE"/>
    <property type="match status" value="1"/>
</dbReference>
<protein>
    <submittedName>
        <fullName evidence="7">Adenine specific DNA methylase Mod</fullName>
    </submittedName>
</protein>
<reference evidence="8" key="1">
    <citation type="submission" date="2011-12" db="EMBL/GenBank/DDBJ databases">
        <title>Complete sequence of Clostridium clariflavum DSM 19732.</title>
        <authorList>
            <consortium name="US DOE Joint Genome Institute"/>
            <person name="Lucas S."/>
            <person name="Han J."/>
            <person name="Lapidus A."/>
            <person name="Cheng J.-F."/>
            <person name="Goodwin L."/>
            <person name="Pitluck S."/>
            <person name="Peters L."/>
            <person name="Teshima H."/>
            <person name="Detter J.C."/>
            <person name="Han C."/>
            <person name="Tapia R."/>
            <person name="Land M."/>
            <person name="Hauser L."/>
            <person name="Kyrpides N."/>
            <person name="Ivanova N."/>
            <person name="Pagani I."/>
            <person name="Kitzmiller T."/>
            <person name="Lynd L."/>
            <person name="Izquierdo J."/>
            <person name="Woyke T."/>
        </authorList>
    </citation>
    <scope>NUCLEOTIDE SEQUENCE [LARGE SCALE GENOMIC DNA]</scope>
    <source>
        <strain evidence="8">DSM 19732 / NBRC 101661 / EBR45</strain>
    </source>
</reference>
<evidence type="ECO:0000313" key="8">
    <source>
        <dbReference type="Proteomes" id="UP000005435"/>
    </source>
</evidence>
<dbReference type="GO" id="GO:0008170">
    <property type="term" value="F:N-methyltransferase activity"/>
    <property type="evidence" value="ECO:0007669"/>
    <property type="project" value="InterPro"/>
</dbReference>
<dbReference type="STRING" id="720554.Clocl_3947"/>
<dbReference type="PIRSF" id="PIRSF015855">
    <property type="entry name" value="TypeIII_Mtase_mKpnI"/>
    <property type="match status" value="1"/>
</dbReference>
<reference evidence="7 8" key="2">
    <citation type="journal article" date="2012" name="Stand. Genomic Sci.">
        <title>Complete Genome Sequence of Clostridium clariflavum DSM 19732.</title>
        <authorList>
            <person name="Izquierdo J.A."/>
            <person name="Goodwin L."/>
            <person name="Davenport K.W."/>
            <person name="Teshima H."/>
            <person name="Bruce D."/>
            <person name="Detter C."/>
            <person name="Tapia R."/>
            <person name="Han S."/>
            <person name="Land M."/>
            <person name="Hauser L."/>
            <person name="Jeffries C.D."/>
            <person name="Han J."/>
            <person name="Pitluck S."/>
            <person name="Nolan M."/>
            <person name="Chen A."/>
            <person name="Huntemann M."/>
            <person name="Mavromatis K."/>
            <person name="Mikhailova N."/>
            <person name="Liolios K."/>
            <person name="Woyke T."/>
            <person name="Lynd L.R."/>
        </authorList>
    </citation>
    <scope>NUCLEOTIDE SEQUENCE [LARGE SCALE GENOMIC DNA]</scope>
    <source>
        <strain evidence="8">DSM 19732 / NBRC 101661 / EBR45</strain>
    </source>
</reference>
<keyword evidence="5" id="KW-0680">Restriction system</keyword>
<dbReference type="eggNOG" id="COG2189">
    <property type="taxonomic scope" value="Bacteria"/>
</dbReference>
<dbReference type="GO" id="GO:0003677">
    <property type="term" value="F:DNA binding"/>
    <property type="evidence" value="ECO:0007669"/>
    <property type="project" value="InterPro"/>
</dbReference>
<dbReference type="InterPro" id="IPR002295">
    <property type="entry name" value="N4/N6-MTase_EcoPI_Mod-like"/>
</dbReference>
<name>G8M367_ACECE</name>
<dbReference type="Pfam" id="PF01555">
    <property type="entry name" value="N6_N4_Mtase"/>
    <property type="match status" value="1"/>
</dbReference>
<sequence>MEEISAKPYDMIQSNIEKISQLFPNVITEIIDKNGKLKKVIDFQLLRQELSGEIVDGDFERYQLSWPGKRQAILLANTPTDKVLRVNKKESIDWENTGNLYIEGDNLDVLKILQKSYMNKIKCIYIDPPYNTGKDFIYKDDFRMETSRYLEKTGRNFSDGNELDGRFHSNWLTMMYPRLKLARNLLRDDGVIFVSIDNNELYNLQIIMNEIFGESNYVETFIWTKTATPPSLSNKSRKAAEYILCYEKNISGMKYFGSKLDNGDAPLLNSGNPIRVLNFPKGSIRFTFLKEGRFNAGKYDRVELLKDFEVKNGTNNEEVLLKGEFKWTNEFMMNEIQKGTYFIVKSPKFSVRFQRTDSEERYKPPANLLDIELNKNNGVGTNESAVKELEILGMKGYFDYPKPLSLIKKILNMVIKNDKDAIILDFFSGSATTAHAVMELNASDNGRRKYIMVQKPEPISEDCIAYKAGYRDICQIGKERILRASKIIKEQTGADIDYGVRVYKLE</sequence>
<dbReference type="InterPro" id="IPR029063">
    <property type="entry name" value="SAM-dependent_MTases_sf"/>
</dbReference>
<dbReference type="Gene3D" id="3.40.50.150">
    <property type="entry name" value="Vaccinia Virus protein VP39"/>
    <property type="match status" value="1"/>
</dbReference>
<dbReference type="AlphaFoldDB" id="G8M367"/>
<dbReference type="GO" id="GO:0032259">
    <property type="term" value="P:methylation"/>
    <property type="evidence" value="ECO:0007669"/>
    <property type="project" value="UniProtKB-KW"/>
</dbReference>
<keyword evidence="8" id="KW-1185">Reference proteome</keyword>
<dbReference type="OrthoDB" id="9800801at2"/>
<dbReference type="RefSeq" id="WP_014256887.1">
    <property type="nucleotide sequence ID" value="NC_016627.1"/>
</dbReference>
<dbReference type="PRINTS" id="PR00506">
    <property type="entry name" value="D21N6MTFRASE"/>
</dbReference>
<keyword evidence="2 7" id="KW-0489">Methyltransferase</keyword>
<dbReference type="KEGG" id="ccl:Clocl_3947"/>
<dbReference type="HOGENOM" id="CLU_020164_2_3_9"/>
<dbReference type="SUPFAM" id="SSF53335">
    <property type="entry name" value="S-adenosyl-L-methionine-dependent methyltransferases"/>
    <property type="match status" value="1"/>
</dbReference>
<evidence type="ECO:0000256" key="1">
    <source>
        <dbReference type="ARBA" id="ARBA00006594"/>
    </source>
</evidence>
<evidence type="ECO:0000256" key="2">
    <source>
        <dbReference type="ARBA" id="ARBA00022603"/>
    </source>
</evidence>
<accession>G8M367</accession>
<feature type="domain" description="DNA methylase N-4/N-6" evidence="6">
    <location>
        <begin position="121"/>
        <end position="453"/>
    </location>
</feature>
<comment type="similarity">
    <text evidence="1">Belongs to the N(4)/N(6)-methyltransferase family.</text>
</comment>
<evidence type="ECO:0000256" key="5">
    <source>
        <dbReference type="ARBA" id="ARBA00022747"/>
    </source>
</evidence>
<keyword evidence="4" id="KW-0949">S-adenosyl-L-methionine</keyword>
<keyword evidence="3" id="KW-0808">Transferase</keyword>
<dbReference type="REBASE" id="45475">
    <property type="entry name" value="M.Ccl19732ORF3947P"/>
</dbReference>
<dbReference type="GO" id="GO:0009307">
    <property type="term" value="P:DNA restriction-modification system"/>
    <property type="evidence" value="ECO:0007669"/>
    <property type="project" value="UniProtKB-KW"/>
</dbReference>
<dbReference type="InterPro" id="IPR002052">
    <property type="entry name" value="DNA_methylase_N6_adenine_CS"/>
</dbReference>
<evidence type="ECO:0000256" key="4">
    <source>
        <dbReference type="ARBA" id="ARBA00022691"/>
    </source>
</evidence>
<evidence type="ECO:0000256" key="3">
    <source>
        <dbReference type="ARBA" id="ARBA00022679"/>
    </source>
</evidence>
<dbReference type="InterPro" id="IPR002941">
    <property type="entry name" value="DNA_methylase_N4/N6"/>
</dbReference>
<dbReference type="EMBL" id="CP003065">
    <property type="protein sequence ID" value="AEV70387.1"/>
    <property type="molecule type" value="Genomic_DNA"/>
</dbReference>
<evidence type="ECO:0000313" key="7">
    <source>
        <dbReference type="EMBL" id="AEV70387.1"/>
    </source>
</evidence>
<evidence type="ECO:0000259" key="6">
    <source>
        <dbReference type="Pfam" id="PF01555"/>
    </source>
</evidence>